<accession>A0A450TBU2</accession>
<dbReference type="AlphaFoldDB" id="A0A450TBU2"/>
<dbReference type="EMBL" id="CAADEY010000115">
    <property type="protein sequence ID" value="VFJ64211.1"/>
    <property type="molecule type" value="Genomic_DNA"/>
</dbReference>
<gene>
    <name evidence="1" type="ORF">BECKDK2373C_GA0170839_11153</name>
</gene>
<sequence length="211" mass="23369">MAGQGRGGVPGISGEPVGWISEAHPPFSPRSGRVRAAFGPRSARVRPAFGPRSGGGGGCGGGGVWWMRGCGIVELWWMRGLSTLRCRYRRVRRVPMGGWVDGGCADAGLWNYGGCVAYPRCRYRRVRRVPMGGWVDGRTVDARMRDCGIMVDARLIHPTVPVPARPPCSDGWMGGRWMRGRGIVELRWMRGLSTLRCRYRYTHPVREVCLL</sequence>
<organism evidence="1">
    <name type="scientific">Candidatus Kentrum sp. DK</name>
    <dbReference type="NCBI Taxonomy" id="2126562"/>
    <lineage>
        <taxon>Bacteria</taxon>
        <taxon>Pseudomonadati</taxon>
        <taxon>Pseudomonadota</taxon>
        <taxon>Gammaproteobacteria</taxon>
        <taxon>Candidatus Kentrum</taxon>
    </lineage>
</organism>
<reference evidence="1" key="1">
    <citation type="submission" date="2019-02" db="EMBL/GenBank/DDBJ databases">
        <authorList>
            <person name="Gruber-Vodicka R. H."/>
            <person name="Seah K. B. B."/>
        </authorList>
    </citation>
    <scope>NUCLEOTIDE SEQUENCE</scope>
    <source>
        <strain evidence="1">BECK_DK161</strain>
    </source>
</reference>
<name>A0A450TBU2_9GAMM</name>
<evidence type="ECO:0000313" key="1">
    <source>
        <dbReference type="EMBL" id="VFJ64211.1"/>
    </source>
</evidence>
<proteinExistence type="predicted"/>
<protein>
    <submittedName>
        <fullName evidence="1">Uncharacterized protein</fullName>
    </submittedName>
</protein>